<dbReference type="RefSeq" id="WP_176644078.1">
    <property type="nucleotide sequence ID" value="NZ_JABXXS010000078.1"/>
</dbReference>
<sequence>MGGLGAVVLFLLNEVPEQYTFYAAVLVLCCAMASALVTPPHAGSKWAVAYQVITTIGLNIGWAENHFKPGQSGVRVPLADKPAAKQAVAAAGIPVLDRKGRAETSAR</sequence>
<dbReference type="EMBL" id="JABXXS010000078">
    <property type="protein sequence ID" value="NVN38563.1"/>
    <property type="molecule type" value="Genomic_DNA"/>
</dbReference>
<comment type="caution">
    <text evidence="2">The sequence shown here is derived from an EMBL/GenBank/DDBJ whole genome shotgun (WGS) entry which is preliminary data.</text>
</comment>
<feature type="transmembrane region" description="Helical" evidence="1">
    <location>
        <begin position="19"/>
        <end position="37"/>
    </location>
</feature>
<proteinExistence type="predicted"/>
<keyword evidence="1" id="KW-0812">Transmembrane</keyword>
<gene>
    <name evidence="2" type="ORF">HUK81_16935</name>
</gene>
<keyword evidence="1" id="KW-0472">Membrane</keyword>
<dbReference type="Proteomes" id="UP000522590">
    <property type="component" value="Unassembled WGS sequence"/>
</dbReference>
<evidence type="ECO:0000313" key="3">
    <source>
        <dbReference type="Proteomes" id="UP000522590"/>
    </source>
</evidence>
<evidence type="ECO:0000313" key="2">
    <source>
        <dbReference type="EMBL" id="NVN38563.1"/>
    </source>
</evidence>
<evidence type="ECO:0000256" key="1">
    <source>
        <dbReference type="SAM" id="Phobius"/>
    </source>
</evidence>
<name>A0A850P6B0_9PROT</name>
<keyword evidence="1" id="KW-1133">Transmembrane helix</keyword>
<organism evidence="2 3">
    <name type="scientific">Komagataeibacter swingsii</name>
    <dbReference type="NCBI Taxonomy" id="215220"/>
    <lineage>
        <taxon>Bacteria</taxon>
        <taxon>Pseudomonadati</taxon>
        <taxon>Pseudomonadota</taxon>
        <taxon>Alphaproteobacteria</taxon>
        <taxon>Acetobacterales</taxon>
        <taxon>Acetobacteraceae</taxon>
        <taxon>Komagataeibacter</taxon>
    </lineage>
</organism>
<reference evidence="2 3" key="1">
    <citation type="submission" date="2020-06" db="EMBL/GenBank/DDBJ databases">
        <title>Description of novel acetic acid bacteria.</title>
        <authorList>
            <person name="Sombolestani A."/>
        </authorList>
    </citation>
    <scope>NUCLEOTIDE SEQUENCE [LARGE SCALE GENOMIC DNA]</scope>
    <source>
        <strain evidence="2 3">LMG 25</strain>
    </source>
</reference>
<dbReference type="AlphaFoldDB" id="A0A850P6B0"/>
<protein>
    <submittedName>
        <fullName evidence="2">Uncharacterized protein</fullName>
    </submittedName>
</protein>
<accession>A0A850P6B0</accession>